<dbReference type="GO" id="GO:0009279">
    <property type="term" value="C:cell outer membrane"/>
    <property type="evidence" value="ECO:0007669"/>
    <property type="project" value="UniProtKB-SubCell"/>
</dbReference>
<dbReference type="STRING" id="1817867.A3F83_06560"/>
<evidence type="ECO:0000313" key="9">
    <source>
        <dbReference type="Proteomes" id="UP000179129"/>
    </source>
</evidence>
<keyword evidence="5" id="KW-0812">Transmembrane</keyword>
<dbReference type="PANTHER" id="PTHR30026">
    <property type="entry name" value="OUTER MEMBRANE PROTEIN TOLC"/>
    <property type="match status" value="1"/>
</dbReference>
<keyword evidence="3" id="KW-0813">Transport</keyword>
<keyword evidence="6" id="KW-0472">Membrane</keyword>
<protein>
    <recommendedName>
        <fullName evidence="10">Transporter</fullName>
    </recommendedName>
</protein>
<dbReference type="Pfam" id="PF02321">
    <property type="entry name" value="OEP"/>
    <property type="match status" value="1"/>
</dbReference>
<dbReference type="Proteomes" id="UP000179129">
    <property type="component" value="Unassembled WGS sequence"/>
</dbReference>
<comment type="subcellular location">
    <subcellularLocation>
        <location evidence="1">Cell outer membrane</location>
    </subcellularLocation>
</comment>
<gene>
    <name evidence="8" type="ORF">A3F83_06560</name>
</gene>
<dbReference type="EMBL" id="MFIX01000169">
    <property type="protein sequence ID" value="OGG02833.1"/>
    <property type="molecule type" value="Genomic_DNA"/>
</dbReference>
<evidence type="ECO:0000313" key="8">
    <source>
        <dbReference type="EMBL" id="OGG02833.1"/>
    </source>
</evidence>
<comment type="caution">
    <text evidence="8">The sequence shown here is derived from an EMBL/GenBank/DDBJ whole genome shotgun (WGS) entry which is preliminary data.</text>
</comment>
<accession>A0A1F5YRY7</accession>
<evidence type="ECO:0008006" key="10">
    <source>
        <dbReference type="Google" id="ProtNLM"/>
    </source>
</evidence>
<dbReference type="SUPFAM" id="SSF56954">
    <property type="entry name" value="Outer membrane efflux proteins (OEP)"/>
    <property type="match status" value="1"/>
</dbReference>
<evidence type="ECO:0000256" key="3">
    <source>
        <dbReference type="ARBA" id="ARBA00022448"/>
    </source>
</evidence>
<comment type="similarity">
    <text evidence="2">Belongs to the outer membrane factor (OMF) (TC 1.B.17) family.</text>
</comment>
<evidence type="ECO:0000256" key="5">
    <source>
        <dbReference type="ARBA" id="ARBA00022692"/>
    </source>
</evidence>
<sequence length="441" mass="48911">MPTTGAKTHSISQFDFTIPDTIFNFLGRSAREIKQAEVVKLALERGLPPKSARLRIREAEGVKFQAAASFIPTISPGLYLERTDGRVQGSFGELRDVEFNTVNPGIFLLYGLNPAETTYRMIAAGNRLESVRSGSREVENSSISEASVQFVDLQYAAVAIAVARELETNAGELLRISRARLKQGLGNEEDVYRSEANSVRAGREVLNRQIAFEHTTLLLAETLNLDPGTVLIPRPAALEPLELLGKDRLQEELIEAAQNTRPALESAQRDEEAAEAELAGERWRFFSPRFDLVYRLGTIGGQFNDQLREERLTLLASLDLSPVLWGRTRELKARYELSAVNTEMVLSRVQRNVQQAYREYLNAGNQMSLAVSGIESAEAALRISKSRFTAGLGLAVEVIEAQKELAEARLGYYFAAALYNKAQIRLLFETGEIEPAVFSSP</sequence>
<organism evidence="8 9">
    <name type="scientific">Candidatus Glassbacteria bacterium RIFCSPLOWO2_12_FULL_58_11</name>
    <dbReference type="NCBI Taxonomy" id="1817867"/>
    <lineage>
        <taxon>Bacteria</taxon>
        <taxon>Candidatus Glassiibacteriota</taxon>
    </lineage>
</organism>
<dbReference type="PANTHER" id="PTHR30026:SF20">
    <property type="entry name" value="OUTER MEMBRANE PROTEIN TOLC"/>
    <property type="match status" value="1"/>
</dbReference>
<evidence type="ECO:0000256" key="4">
    <source>
        <dbReference type="ARBA" id="ARBA00022452"/>
    </source>
</evidence>
<dbReference type="GO" id="GO:1990281">
    <property type="term" value="C:efflux pump complex"/>
    <property type="evidence" value="ECO:0007669"/>
    <property type="project" value="TreeGrafter"/>
</dbReference>
<keyword evidence="4" id="KW-1134">Transmembrane beta strand</keyword>
<dbReference type="GO" id="GO:0015288">
    <property type="term" value="F:porin activity"/>
    <property type="evidence" value="ECO:0007669"/>
    <property type="project" value="TreeGrafter"/>
</dbReference>
<dbReference type="InterPro" id="IPR051906">
    <property type="entry name" value="TolC-like"/>
</dbReference>
<evidence type="ECO:0000256" key="2">
    <source>
        <dbReference type="ARBA" id="ARBA00007613"/>
    </source>
</evidence>
<name>A0A1F5YRY7_9BACT</name>
<reference evidence="8 9" key="1">
    <citation type="journal article" date="2016" name="Nat. Commun.">
        <title>Thousands of microbial genomes shed light on interconnected biogeochemical processes in an aquifer system.</title>
        <authorList>
            <person name="Anantharaman K."/>
            <person name="Brown C.T."/>
            <person name="Hug L.A."/>
            <person name="Sharon I."/>
            <person name="Castelle C.J."/>
            <person name="Probst A.J."/>
            <person name="Thomas B.C."/>
            <person name="Singh A."/>
            <person name="Wilkins M.J."/>
            <person name="Karaoz U."/>
            <person name="Brodie E.L."/>
            <person name="Williams K.H."/>
            <person name="Hubbard S.S."/>
            <person name="Banfield J.F."/>
        </authorList>
    </citation>
    <scope>NUCLEOTIDE SEQUENCE [LARGE SCALE GENOMIC DNA]</scope>
</reference>
<dbReference type="InterPro" id="IPR003423">
    <property type="entry name" value="OMP_efflux"/>
</dbReference>
<dbReference type="AlphaFoldDB" id="A0A1F5YRY7"/>
<evidence type="ECO:0000256" key="1">
    <source>
        <dbReference type="ARBA" id="ARBA00004442"/>
    </source>
</evidence>
<dbReference type="GO" id="GO:0015562">
    <property type="term" value="F:efflux transmembrane transporter activity"/>
    <property type="evidence" value="ECO:0007669"/>
    <property type="project" value="InterPro"/>
</dbReference>
<proteinExistence type="inferred from homology"/>
<keyword evidence="7" id="KW-0998">Cell outer membrane</keyword>
<evidence type="ECO:0000256" key="7">
    <source>
        <dbReference type="ARBA" id="ARBA00023237"/>
    </source>
</evidence>
<dbReference type="Gene3D" id="1.20.1600.10">
    <property type="entry name" value="Outer membrane efflux proteins (OEP)"/>
    <property type="match status" value="1"/>
</dbReference>
<evidence type="ECO:0000256" key="6">
    <source>
        <dbReference type="ARBA" id="ARBA00023136"/>
    </source>
</evidence>